<reference evidence="2 3" key="1">
    <citation type="journal article" date="2019" name="Genome Biol. Evol.">
        <title>Insights into the evolution of the New World diploid cottons (Gossypium, subgenus Houzingenia) based on genome sequencing.</title>
        <authorList>
            <person name="Grover C.E."/>
            <person name="Arick M.A. 2nd"/>
            <person name="Thrash A."/>
            <person name="Conover J.L."/>
            <person name="Sanders W.S."/>
            <person name="Peterson D.G."/>
            <person name="Frelichowski J.E."/>
            <person name="Scheffler J.A."/>
            <person name="Scheffler B.E."/>
            <person name="Wendel J.F."/>
        </authorList>
    </citation>
    <scope>NUCLEOTIDE SEQUENCE [LARGE SCALE GENOMIC DNA]</scope>
    <source>
        <strain evidence="2">1</strain>
        <tissue evidence="2">Leaf</tissue>
    </source>
</reference>
<keyword evidence="1" id="KW-0812">Transmembrane</keyword>
<dbReference type="Proteomes" id="UP000593576">
    <property type="component" value="Unassembled WGS sequence"/>
</dbReference>
<keyword evidence="3" id="KW-1185">Reference proteome</keyword>
<evidence type="ECO:0000313" key="2">
    <source>
        <dbReference type="EMBL" id="MBA0870207.1"/>
    </source>
</evidence>
<gene>
    <name evidence="2" type="ORF">Goshw_009189</name>
</gene>
<evidence type="ECO:0000313" key="3">
    <source>
        <dbReference type="Proteomes" id="UP000593576"/>
    </source>
</evidence>
<sequence length="465" mass="51366">MAAPTPSPTAVSLKLLIDPITHRVLFAEATKDFVDFLFNIMSLPVGTVIRLLNKQGTAGCIGNIYNSIENLRESYMLKASEKDILLNPMVMNYSANVAPLLPIMEFSKCTKLYRCCGKYVTNYQRTRCPCCLKSMNNNLVFLDTKNKAPNLGEAGFVKGVIPYMVMDDLTVRPMSVKSIITFLNHYNTKDLGDLEEKVIAVGVNEGLKLLRASMLSKTVLTDVFLGVKKKISVKSEPIIHRSLGFNVEFSSHASWPCTTCKGGHVGRNGSEQWCHCVQQLKLETADPLAVGLKLLRTPSQSKSVLTTVFFGKEETIGSNSHCKEPRHDIYQGMAANTISLKLLVDSTNQRVLFAESGKEFVDFMFNILSLPVGPIIRLLTKEQMVGSLGNLYDSLENMNDTYILSPANKDTLLKPIVVPPLLPIVESSTQNPPEFIGVVILTIVAAAVSMWQMILNPFVLPAIML</sequence>
<keyword evidence="1" id="KW-0472">Membrane</keyword>
<organism evidence="2 3">
    <name type="scientific">Gossypium schwendimanii</name>
    <name type="common">Cotton</name>
    <dbReference type="NCBI Taxonomy" id="34291"/>
    <lineage>
        <taxon>Eukaryota</taxon>
        <taxon>Viridiplantae</taxon>
        <taxon>Streptophyta</taxon>
        <taxon>Embryophyta</taxon>
        <taxon>Tracheophyta</taxon>
        <taxon>Spermatophyta</taxon>
        <taxon>Magnoliopsida</taxon>
        <taxon>eudicotyledons</taxon>
        <taxon>Gunneridae</taxon>
        <taxon>Pentapetalae</taxon>
        <taxon>rosids</taxon>
        <taxon>malvids</taxon>
        <taxon>Malvales</taxon>
        <taxon>Malvaceae</taxon>
        <taxon>Malvoideae</taxon>
        <taxon>Gossypium</taxon>
    </lineage>
</organism>
<accession>A0A7J9MH80</accession>
<proteinExistence type="predicted"/>
<feature type="transmembrane region" description="Helical" evidence="1">
    <location>
        <begin position="435"/>
        <end position="455"/>
    </location>
</feature>
<dbReference type="PANTHER" id="PTHR33103">
    <property type="entry name" value="OS01G0153900 PROTEIN"/>
    <property type="match status" value="1"/>
</dbReference>
<evidence type="ECO:0008006" key="4">
    <source>
        <dbReference type="Google" id="ProtNLM"/>
    </source>
</evidence>
<protein>
    <recommendedName>
        <fullName evidence="4">DUF674 domain-containing protein</fullName>
    </recommendedName>
</protein>
<dbReference type="EMBL" id="JABFAF010000011">
    <property type="protein sequence ID" value="MBA0870207.1"/>
    <property type="molecule type" value="Genomic_DNA"/>
</dbReference>
<dbReference type="Pfam" id="PF05056">
    <property type="entry name" value="DUF674"/>
    <property type="match status" value="2"/>
</dbReference>
<dbReference type="PANTHER" id="PTHR33103:SF110">
    <property type="entry name" value="DUF674 FAMILY PROTEIN"/>
    <property type="match status" value="1"/>
</dbReference>
<keyword evidence="1" id="KW-1133">Transmembrane helix</keyword>
<dbReference type="InterPro" id="IPR007750">
    <property type="entry name" value="DUF674"/>
</dbReference>
<dbReference type="OrthoDB" id="998759at2759"/>
<dbReference type="AlphaFoldDB" id="A0A7J9MH80"/>
<comment type="caution">
    <text evidence="2">The sequence shown here is derived from an EMBL/GenBank/DDBJ whole genome shotgun (WGS) entry which is preliminary data.</text>
</comment>
<evidence type="ECO:0000256" key="1">
    <source>
        <dbReference type="SAM" id="Phobius"/>
    </source>
</evidence>
<name>A0A7J9MH80_GOSSC</name>